<name>A0A6H0XQV0_9PEZI</name>
<feature type="compositionally biased region" description="Low complexity" evidence="1">
    <location>
        <begin position="551"/>
        <end position="569"/>
    </location>
</feature>
<feature type="compositionally biased region" description="Low complexity" evidence="1">
    <location>
        <begin position="192"/>
        <end position="213"/>
    </location>
</feature>
<dbReference type="Proteomes" id="UP000503462">
    <property type="component" value="Chromosome 2"/>
</dbReference>
<feature type="region of interest" description="Disordered" evidence="1">
    <location>
        <begin position="419"/>
        <end position="467"/>
    </location>
</feature>
<proteinExistence type="predicted"/>
<evidence type="ECO:0000256" key="1">
    <source>
        <dbReference type="SAM" id="MobiDB-lite"/>
    </source>
</evidence>
<feature type="region of interest" description="Disordered" evidence="1">
    <location>
        <begin position="692"/>
        <end position="716"/>
    </location>
</feature>
<feature type="compositionally biased region" description="Low complexity" evidence="1">
    <location>
        <begin position="166"/>
        <end position="179"/>
    </location>
</feature>
<protein>
    <submittedName>
        <fullName evidence="2">Uncharacterized protein</fullName>
    </submittedName>
</protein>
<feature type="compositionally biased region" description="Low complexity" evidence="1">
    <location>
        <begin position="419"/>
        <end position="439"/>
    </location>
</feature>
<feature type="compositionally biased region" description="Polar residues" evidence="1">
    <location>
        <begin position="534"/>
        <end position="550"/>
    </location>
</feature>
<sequence>MPALPNIDGWVWHRDPSTTKWCLQQTTGSLSELIRLLTVSSNPPAGDRPIARQSISGAASIMSAVSASPPASPAPSHPAVATASRSASIRQPSTMPISPPPYMQVSPQTLPYGTLSPPPILPVGYMHAGLPIGPPSMVPAHQPAGLAQQTVPVLQTQHPPALQKNSSLRVSRRPVSVASQHQLGIPELPDTSAQQGSVGSRSRSLSQASFASSMTQHTADQTSNNDASPGSSLAELPAPLATPPVTTSVGLAETVSAVPAVSPPASGADLGNAAASTSPAAATSTLLPNSLRISHPSASIAWSPDQSSPPRPTSSVPHDPEQQMLNIGSTYTTAPQQPMSQSSHATQPQVQTTFKFDPNTGKPLQQNPPTASAGSHNFDPNTGLPLRPTTSTTITPAVIASPPPLQHIYTSPDIVTATSLSQASTPQTAAQSPSAPPLTHTLSAPEVLQSTNTTSPTSSTTSKLKNWAGKTSKWIAENPRTAMAGVVAAEVGGLALGLDLRKEGRAANLGIQQMHKLKLQQQQHAQAQAAAQQGNKPPQTASPHQSPSAVSTASAIQTGQQAQSQVGQAPHPAGHAPGMNMMSTIQHLNDMYQSAQGDQAASAQQNPLLSSQLQQMNLQQIGIPQVQQLNPLLLQQINASQIQQLSPQQVQQLSQQQAALQHQQQQFLQQYLAAQQAQATQQYNSALQQLQQQYGTAQQHPHASQPHGQPQYAQQQNGQYMMQQPVYSSAQDPSALTTNSIIDPSDLSSLSQYTNIADPTAVGSQILPDTSNLSTGQQIQTAGSASDAGFTSQMIDANANNSSGVGVLDSTTTVTTDGDLAVIQSTTTEYDFGADGTMDTFTATDVDVIDMTAGDC</sequence>
<keyword evidence="3" id="KW-1185">Reference proteome</keyword>
<feature type="region of interest" description="Disordered" evidence="1">
    <location>
        <begin position="65"/>
        <end position="102"/>
    </location>
</feature>
<feature type="region of interest" description="Disordered" evidence="1">
    <location>
        <begin position="299"/>
        <end position="403"/>
    </location>
</feature>
<dbReference type="AlphaFoldDB" id="A0A6H0XQV0"/>
<evidence type="ECO:0000313" key="3">
    <source>
        <dbReference type="Proteomes" id="UP000503462"/>
    </source>
</evidence>
<dbReference type="EMBL" id="CP051140">
    <property type="protein sequence ID" value="QIW97017.1"/>
    <property type="molecule type" value="Genomic_DNA"/>
</dbReference>
<feature type="compositionally biased region" description="Low complexity" evidence="1">
    <location>
        <begin position="450"/>
        <end position="462"/>
    </location>
</feature>
<evidence type="ECO:0000313" key="2">
    <source>
        <dbReference type="EMBL" id="QIW97017.1"/>
    </source>
</evidence>
<reference evidence="2 3" key="1">
    <citation type="journal article" date="2016" name="Sci. Rep.">
        <title>Peltaster fructicola genome reveals evolution from an invasive phytopathogen to an ectophytic parasite.</title>
        <authorList>
            <person name="Xu C."/>
            <person name="Chen H."/>
            <person name="Gleason M.L."/>
            <person name="Xu J.R."/>
            <person name="Liu H."/>
            <person name="Zhang R."/>
            <person name="Sun G."/>
        </authorList>
    </citation>
    <scope>NUCLEOTIDE SEQUENCE [LARGE SCALE GENOMIC DNA]</scope>
    <source>
        <strain evidence="2 3">LNHT1506</strain>
    </source>
</reference>
<feature type="compositionally biased region" description="Polar residues" evidence="1">
    <location>
        <begin position="323"/>
        <end position="354"/>
    </location>
</feature>
<feature type="region of interest" description="Disordered" evidence="1">
    <location>
        <begin position="159"/>
        <end position="245"/>
    </location>
</feature>
<feature type="compositionally biased region" description="Polar residues" evidence="1">
    <location>
        <begin position="362"/>
        <end position="380"/>
    </location>
</feature>
<feature type="compositionally biased region" description="Low complexity" evidence="1">
    <location>
        <begin position="227"/>
        <end position="245"/>
    </location>
</feature>
<feature type="region of interest" description="Disordered" evidence="1">
    <location>
        <begin position="518"/>
        <end position="580"/>
    </location>
</feature>
<gene>
    <name evidence="2" type="ORF">AMS68_002535</name>
</gene>
<feature type="compositionally biased region" description="Polar residues" evidence="1">
    <location>
        <begin position="85"/>
        <end position="96"/>
    </location>
</feature>
<feature type="compositionally biased region" description="Polar residues" evidence="1">
    <location>
        <begin position="214"/>
        <end position="226"/>
    </location>
</feature>
<feature type="compositionally biased region" description="Low complexity" evidence="1">
    <location>
        <begin position="519"/>
        <end position="533"/>
    </location>
</feature>
<accession>A0A6H0XQV0</accession>
<organism evidence="2 3">
    <name type="scientific">Peltaster fructicola</name>
    <dbReference type="NCBI Taxonomy" id="286661"/>
    <lineage>
        <taxon>Eukaryota</taxon>
        <taxon>Fungi</taxon>
        <taxon>Dikarya</taxon>
        <taxon>Ascomycota</taxon>
        <taxon>Pezizomycotina</taxon>
        <taxon>Dothideomycetes</taxon>
        <taxon>Dothideomycetes incertae sedis</taxon>
        <taxon>Peltaster</taxon>
    </lineage>
</organism>